<dbReference type="Gene3D" id="2.70.160.11">
    <property type="entry name" value="Hnrnp arginine n-methyltransferase1"/>
    <property type="match status" value="1"/>
</dbReference>
<dbReference type="SUPFAM" id="SSF53335">
    <property type="entry name" value="S-adenosyl-L-methionine-dependent methyltransferases"/>
    <property type="match status" value="1"/>
</dbReference>
<dbReference type="InterPro" id="IPR055135">
    <property type="entry name" value="PRMT_dom"/>
</dbReference>
<dbReference type="PANTHER" id="PTHR11006">
    <property type="entry name" value="PROTEIN ARGININE N-METHYLTRANSFERASE"/>
    <property type="match status" value="1"/>
</dbReference>
<evidence type="ECO:0000313" key="8">
    <source>
        <dbReference type="EMBL" id="KAK1686702.1"/>
    </source>
</evidence>
<dbReference type="Pfam" id="PF22528">
    <property type="entry name" value="PRMT_C"/>
    <property type="match status" value="2"/>
</dbReference>
<protein>
    <recommendedName>
        <fullName evidence="7">Protein arginine N-methyltransferase domain-containing protein</fullName>
    </recommendedName>
</protein>
<feature type="compositionally biased region" description="Polar residues" evidence="6">
    <location>
        <begin position="276"/>
        <end position="294"/>
    </location>
</feature>
<evidence type="ECO:0000256" key="2">
    <source>
        <dbReference type="ARBA" id="ARBA00022679"/>
    </source>
</evidence>
<feature type="domain" description="Protein arginine N-methyltransferase" evidence="7">
    <location>
        <begin position="687"/>
        <end position="746"/>
    </location>
</feature>
<keyword evidence="2 5" id="KW-0808">Transferase</keyword>
<dbReference type="PROSITE" id="PS51678">
    <property type="entry name" value="SAM_MT_PRMT"/>
    <property type="match status" value="1"/>
</dbReference>
<evidence type="ECO:0000313" key="9">
    <source>
        <dbReference type="Proteomes" id="UP001231189"/>
    </source>
</evidence>
<keyword evidence="3 5" id="KW-0949">S-adenosyl-L-methionine</keyword>
<dbReference type="GO" id="GO:0032259">
    <property type="term" value="P:methylation"/>
    <property type="evidence" value="ECO:0007669"/>
    <property type="project" value="UniProtKB-KW"/>
</dbReference>
<dbReference type="CDD" id="cd02440">
    <property type="entry name" value="AdoMet_MTases"/>
    <property type="match status" value="1"/>
</dbReference>
<evidence type="ECO:0000256" key="6">
    <source>
        <dbReference type="SAM" id="MobiDB-lite"/>
    </source>
</evidence>
<dbReference type="AlphaFoldDB" id="A0AAD8WZE6"/>
<keyword evidence="9" id="KW-1185">Reference proteome</keyword>
<dbReference type="GO" id="GO:0042054">
    <property type="term" value="F:histone methyltransferase activity"/>
    <property type="evidence" value="ECO:0007669"/>
    <property type="project" value="TreeGrafter"/>
</dbReference>
<evidence type="ECO:0000256" key="5">
    <source>
        <dbReference type="PROSITE-ProRule" id="PRU01015"/>
    </source>
</evidence>
<comment type="function">
    <text evidence="4">Arginine methyltransferase that can both catalyze the formation of omega-N monomethylarginine (MMA) and asymmetrical dimethylarginine (aDMA).</text>
</comment>
<dbReference type="FunFam" id="3.40.50.150:FF:000016">
    <property type="entry name" value="Protein arginine N-methyltransferase 6"/>
    <property type="match status" value="1"/>
</dbReference>
<dbReference type="InterPro" id="IPR029063">
    <property type="entry name" value="SAM-dependent_MTases_sf"/>
</dbReference>
<dbReference type="Gene3D" id="3.40.50.150">
    <property type="entry name" value="Vaccinia Virus protein VP39"/>
    <property type="match status" value="1"/>
</dbReference>
<dbReference type="PANTHER" id="PTHR11006:SF70">
    <property type="entry name" value="PROTEIN ARGININE N-METHYLTRANSFERASE 6.1-RELATED"/>
    <property type="match status" value="1"/>
</dbReference>
<name>A0AAD8WZE6_LOLMU</name>
<dbReference type="InterPro" id="IPR025799">
    <property type="entry name" value="Arg_MeTrfase"/>
</dbReference>
<comment type="caution">
    <text evidence="8">The sequence shown here is derived from an EMBL/GenBank/DDBJ whole genome shotgun (WGS) entry which is preliminary data.</text>
</comment>
<organism evidence="8 9">
    <name type="scientific">Lolium multiflorum</name>
    <name type="common">Italian ryegrass</name>
    <name type="synonym">Lolium perenne subsp. multiflorum</name>
    <dbReference type="NCBI Taxonomy" id="4521"/>
    <lineage>
        <taxon>Eukaryota</taxon>
        <taxon>Viridiplantae</taxon>
        <taxon>Streptophyta</taxon>
        <taxon>Embryophyta</taxon>
        <taxon>Tracheophyta</taxon>
        <taxon>Spermatophyta</taxon>
        <taxon>Magnoliopsida</taxon>
        <taxon>Liliopsida</taxon>
        <taxon>Poales</taxon>
        <taxon>Poaceae</taxon>
        <taxon>BOP clade</taxon>
        <taxon>Pooideae</taxon>
        <taxon>Poodae</taxon>
        <taxon>Poeae</taxon>
        <taxon>Poeae Chloroplast Group 2 (Poeae type)</taxon>
        <taxon>Loliodinae</taxon>
        <taxon>Loliinae</taxon>
        <taxon>Lolium</taxon>
    </lineage>
</organism>
<gene>
    <name evidence="8" type="ORF">QYE76_047550</name>
</gene>
<evidence type="ECO:0000256" key="3">
    <source>
        <dbReference type="ARBA" id="ARBA00022691"/>
    </source>
</evidence>
<evidence type="ECO:0000256" key="4">
    <source>
        <dbReference type="ARBA" id="ARBA00057190"/>
    </source>
</evidence>
<sequence>MATTETLVFPGPDGFDCARRLRHKMLLSYLSRQRLFTTFQSMVQQTDAHMCGDHLRRLVYRGQWADALDYLGRFNSRNTVASNALHFFLHTLWALANVAAGATDGSVKSTAHQHGMALSTVICRCARLRSIVKAMVDSPQQCASLNWESTRVMTASLAYYLADEDPELYRLMQLPDHAQMLPLLPIRPRRHVKRPPRRRTPAGRGRAIARLYLSKRRTSLQSSSPHTPAFMDESLDRVAGLVEECLNAGKRQKLQSSGRVPRFVIPLQIAPGAPPVSQTNSGTTSVPNAGAPASSQIMSGALTSLAKNSGMSSEQDSVGSNIRLSWSDSCTTSDLVVYCTSGQSRGRAQQNLRSKSSNLCAAPRLAMLPSHLNGHSPLARRPRLSAATGDTPASEAAAAAAAAADAELEAHDRVYFQSYSYIGIHEAMIKDRVRTDAYRAAIMHHQKFIEGKVVMDVGCGTGILSVFCARAGAKRVYAVDASEIATQASEIVKANNLADKIVVIHGRVEDVEVEEKVDVIISEWMGYMLLYESMLPSVLFARDKWLKPGGLILPSHATLFMAPITNSDRYEGSVDFWRDVYGINMSALVPLAKKFASEEPSIELIGGENVISWPFVVKHIDCYTFTVDEFKSVATTYKVSSMMLAPIHGFGLWFEVEFNGPAESSQNLSSDINPVDIIRKKRSRGSDNTVVLSTAPEDEPTHWHQTIFYFSDPIEVTQDQIIEGSVRISPSEENPRCLNIHLECSTGGQTLVRDFAMR</sequence>
<dbReference type="FunFam" id="2.70.160.11:FF:000008">
    <property type="entry name" value="Protein arginine N-methyltransferase 6"/>
    <property type="match status" value="1"/>
</dbReference>
<evidence type="ECO:0000259" key="7">
    <source>
        <dbReference type="Pfam" id="PF22528"/>
    </source>
</evidence>
<dbReference type="Pfam" id="PF06325">
    <property type="entry name" value="PrmA"/>
    <property type="match status" value="1"/>
</dbReference>
<dbReference type="Proteomes" id="UP001231189">
    <property type="component" value="Unassembled WGS sequence"/>
</dbReference>
<keyword evidence="1 5" id="KW-0489">Methyltransferase</keyword>
<feature type="domain" description="Protein arginine N-methyltransferase" evidence="7">
    <location>
        <begin position="556"/>
        <end position="661"/>
    </location>
</feature>
<evidence type="ECO:0000256" key="1">
    <source>
        <dbReference type="ARBA" id="ARBA00022603"/>
    </source>
</evidence>
<reference evidence="8" key="1">
    <citation type="submission" date="2023-07" db="EMBL/GenBank/DDBJ databases">
        <title>A chromosome-level genome assembly of Lolium multiflorum.</title>
        <authorList>
            <person name="Chen Y."/>
            <person name="Copetti D."/>
            <person name="Kolliker R."/>
            <person name="Studer B."/>
        </authorList>
    </citation>
    <scope>NUCLEOTIDE SEQUENCE</scope>
    <source>
        <strain evidence="8">02402/16</strain>
        <tissue evidence="8">Leaf</tissue>
    </source>
</reference>
<feature type="region of interest" description="Disordered" evidence="6">
    <location>
        <begin position="274"/>
        <end position="294"/>
    </location>
</feature>
<accession>A0AAD8WZE6</accession>
<dbReference type="EMBL" id="JAUUTY010000002">
    <property type="protein sequence ID" value="KAK1686702.1"/>
    <property type="molecule type" value="Genomic_DNA"/>
</dbReference>
<dbReference type="GO" id="GO:0016274">
    <property type="term" value="F:protein-arginine N-methyltransferase activity"/>
    <property type="evidence" value="ECO:0007669"/>
    <property type="project" value="InterPro"/>
</dbReference>
<proteinExistence type="predicted"/>